<reference evidence="1" key="1">
    <citation type="submission" date="2023-09" db="EMBL/GenBank/DDBJ databases">
        <title>Paucibacter sp. APW11 Genome sequencing and assembly.</title>
        <authorList>
            <person name="Kim I."/>
        </authorList>
    </citation>
    <scope>NUCLEOTIDE SEQUENCE</scope>
    <source>
        <strain evidence="1">APW11</strain>
    </source>
</reference>
<dbReference type="EMBL" id="JAVXZY010000001">
    <property type="protein sequence ID" value="MDT8998296.1"/>
    <property type="molecule type" value="Genomic_DNA"/>
</dbReference>
<dbReference type="Proteomes" id="UP001246372">
    <property type="component" value="Unassembled WGS sequence"/>
</dbReference>
<organism evidence="1 2">
    <name type="scientific">Roseateles aquae</name>
    <dbReference type="NCBI Taxonomy" id="3077235"/>
    <lineage>
        <taxon>Bacteria</taxon>
        <taxon>Pseudomonadati</taxon>
        <taxon>Pseudomonadota</taxon>
        <taxon>Betaproteobacteria</taxon>
        <taxon>Burkholderiales</taxon>
        <taxon>Sphaerotilaceae</taxon>
        <taxon>Roseateles</taxon>
    </lineage>
</organism>
<name>A0ABU3P6V3_9BURK</name>
<sequence length="272" mass="29146">MLTLAALVSASGVARAEGAEAKPEASLAPVEVVGKRSPDPAVMPAKFIYKIDRIAQKHGNETVRLDFKVVGKNGGRPARGTKIEIEFDDGSEEVLDVGLDAKGLVRLPPLSVERSEHAKLITNQPKGSMGVGLELDVLAKPATLSPAVLQKTDQTLRAMVTDFKGLLPWAFRWLIPDVSGVALCQPIGEPPGHWQWANGSSRLLYLYETDQFGDEDEAAEAGDKKAAKVEKPKSQCAILSARGLPEDARLQVPASAKLGPWINGLTGRKSRS</sequence>
<evidence type="ECO:0000313" key="1">
    <source>
        <dbReference type="EMBL" id="MDT8998296.1"/>
    </source>
</evidence>
<gene>
    <name evidence="1" type="ORF">RQP53_03285</name>
</gene>
<keyword evidence="2" id="KW-1185">Reference proteome</keyword>
<proteinExistence type="predicted"/>
<evidence type="ECO:0008006" key="3">
    <source>
        <dbReference type="Google" id="ProtNLM"/>
    </source>
</evidence>
<accession>A0ABU3P6V3</accession>
<protein>
    <recommendedName>
        <fullName evidence="3">DUF4424 domain-containing protein</fullName>
    </recommendedName>
</protein>
<evidence type="ECO:0000313" key="2">
    <source>
        <dbReference type="Proteomes" id="UP001246372"/>
    </source>
</evidence>
<comment type="caution">
    <text evidence="1">The sequence shown here is derived from an EMBL/GenBank/DDBJ whole genome shotgun (WGS) entry which is preliminary data.</text>
</comment>